<keyword evidence="11" id="KW-1185">Reference proteome</keyword>
<reference evidence="10" key="3">
    <citation type="submission" date="2025-09" db="UniProtKB">
        <authorList>
            <consortium name="Ensembl"/>
        </authorList>
    </citation>
    <scope>IDENTIFICATION</scope>
</reference>
<dbReference type="PANTHER" id="PTHR31584">
    <property type="entry name" value="TUMOR PROTEIN P53-INDUCIBLE PROTEIN 11"/>
    <property type="match status" value="1"/>
</dbReference>
<protein>
    <recommendedName>
        <fullName evidence="2">Tumor protein p53-inducible protein 11</fullName>
    </recommendedName>
    <alternativeName>
        <fullName evidence="7">p53-induced gene 11 protein</fullName>
    </alternativeName>
</protein>
<feature type="transmembrane region" description="Helical" evidence="9">
    <location>
        <begin position="201"/>
        <end position="221"/>
    </location>
</feature>
<keyword evidence="3" id="KW-0597">Phosphoprotein</keyword>
<dbReference type="AlphaFoldDB" id="A0A8C0AK37"/>
<evidence type="ECO:0000313" key="11">
    <source>
        <dbReference type="Proteomes" id="UP000694520"/>
    </source>
</evidence>
<evidence type="ECO:0000256" key="6">
    <source>
        <dbReference type="ARBA" id="ARBA00023136"/>
    </source>
</evidence>
<evidence type="ECO:0000256" key="9">
    <source>
        <dbReference type="SAM" id="Phobius"/>
    </source>
</evidence>
<evidence type="ECO:0000256" key="7">
    <source>
        <dbReference type="ARBA" id="ARBA00032100"/>
    </source>
</evidence>
<dbReference type="Pfam" id="PF14936">
    <property type="entry name" value="p53-inducible11"/>
    <property type="match status" value="1"/>
</dbReference>
<dbReference type="Ensembl" id="ENSBGRT00000046141.1">
    <property type="protein sequence ID" value="ENSBGRP00000039768.1"/>
    <property type="gene ID" value="ENSBGRG00000024991.1"/>
</dbReference>
<keyword evidence="6 9" id="KW-0472">Membrane</keyword>
<feature type="region of interest" description="Disordered" evidence="8">
    <location>
        <begin position="1"/>
        <end position="141"/>
    </location>
</feature>
<comment type="subcellular location">
    <subcellularLocation>
        <location evidence="1">Membrane</location>
        <topology evidence="1">Multi-pass membrane protein</topology>
    </subcellularLocation>
</comment>
<evidence type="ECO:0000256" key="4">
    <source>
        <dbReference type="ARBA" id="ARBA00022692"/>
    </source>
</evidence>
<reference evidence="10" key="2">
    <citation type="submission" date="2025-08" db="UniProtKB">
        <authorList>
            <consortium name="Ensembl"/>
        </authorList>
    </citation>
    <scope>IDENTIFICATION</scope>
</reference>
<dbReference type="GeneTree" id="ENSGT00390000017249"/>
<evidence type="ECO:0000256" key="1">
    <source>
        <dbReference type="ARBA" id="ARBA00004141"/>
    </source>
</evidence>
<evidence type="ECO:0000256" key="5">
    <source>
        <dbReference type="ARBA" id="ARBA00022989"/>
    </source>
</evidence>
<name>A0A8C0AK37_BOSMU</name>
<keyword evidence="4 9" id="KW-0812">Transmembrane</keyword>
<accession>A0A8C0AK37</accession>
<feature type="transmembrane region" description="Helical" evidence="9">
    <location>
        <begin position="227"/>
        <end position="250"/>
    </location>
</feature>
<dbReference type="Proteomes" id="UP000694520">
    <property type="component" value="Chromosome 13"/>
</dbReference>
<organism evidence="10 11">
    <name type="scientific">Bos mutus grunniens</name>
    <name type="common">Wild yak</name>
    <name type="synonym">Bos grunniens</name>
    <dbReference type="NCBI Taxonomy" id="30521"/>
    <lineage>
        <taxon>Eukaryota</taxon>
        <taxon>Metazoa</taxon>
        <taxon>Chordata</taxon>
        <taxon>Craniata</taxon>
        <taxon>Vertebrata</taxon>
        <taxon>Euteleostomi</taxon>
        <taxon>Mammalia</taxon>
        <taxon>Eutheria</taxon>
        <taxon>Laurasiatheria</taxon>
        <taxon>Artiodactyla</taxon>
        <taxon>Ruminantia</taxon>
        <taxon>Pecora</taxon>
        <taxon>Bovidae</taxon>
        <taxon>Bovinae</taxon>
        <taxon>Bos</taxon>
    </lineage>
</organism>
<evidence type="ECO:0000313" key="10">
    <source>
        <dbReference type="Ensembl" id="ENSBGRP00000039768.1"/>
    </source>
</evidence>
<feature type="transmembrane region" description="Helical" evidence="9">
    <location>
        <begin position="175"/>
        <end position="194"/>
    </location>
</feature>
<sequence length="259" mass="28063">MGVLIVSRKENLPRKSSLGGAGPPLGFPTAFPPGRERAPRRPSPGTPLLGSPGGPVPPTPLSRPPRRPPSGARQPGAWEGTARHWLVRGTERRDQLGPPDSGKPRPHRAPRAVQPVLPCPAPRGRRDVRRPRARVPQLRAAPAPAGATNALAFPDQLYDAVFDGAQVTSKTPIRLYGGALLSISLIMWNALYTAEKVIIRWTLLTEACYFSVQFLVVTATLAETGLVSQGILLLLASRLLFVAISVYYYYQVGRKPKKV</sequence>
<reference evidence="10" key="1">
    <citation type="submission" date="2019-05" db="EMBL/GenBank/DDBJ databases">
        <authorList>
            <person name="Zhang S."/>
            <person name="Liu J."/>
        </authorList>
    </citation>
    <scope>NUCLEOTIDE SEQUENCE [LARGE SCALE GENOMIC DNA]</scope>
</reference>
<dbReference type="GO" id="GO:0016020">
    <property type="term" value="C:membrane"/>
    <property type="evidence" value="ECO:0007669"/>
    <property type="project" value="UniProtKB-SubCell"/>
</dbReference>
<dbReference type="InterPro" id="IPR028266">
    <property type="entry name" value="TP53I11"/>
</dbReference>
<feature type="compositionally biased region" description="Pro residues" evidence="8">
    <location>
        <begin position="54"/>
        <end position="63"/>
    </location>
</feature>
<dbReference type="PANTHER" id="PTHR31584:SF1">
    <property type="entry name" value="TUMOR PROTEIN P53-INDUCIBLE PROTEIN 11"/>
    <property type="match status" value="1"/>
</dbReference>
<evidence type="ECO:0000256" key="8">
    <source>
        <dbReference type="SAM" id="MobiDB-lite"/>
    </source>
</evidence>
<keyword evidence="5 9" id="KW-1133">Transmembrane helix</keyword>
<proteinExistence type="predicted"/>
<evidence type="ECO:0000256" key="3">
    <source>
        <dbReference type="ARBA" id="ARBA00022553"/>
    </source>
</evidence>
<evidence type="ECO:0000256" key="2">
    <source>
        <dbReference type="ARBA" id="ARBA00019449"/>
    </source>
</evidence>